<keyword evidence="6" id="KW-1185">Reference proteome</keyword>
<reference evidence="5 6" key="1">
    <citation type="submission" date="2024-03" db="EMBL/GenBank/DDBJ databases">
        <authorList>
            <person name="Brejova B."/>
        </authorList>
    </citation>
    <scope>NUCLEOTIDE SEQUENCE [LARGE SCALE GENOMIC DNA]</scope>
    <source>
        <strain evidence="5 6">CBS 14171</strain>
    </source>
</reference>
<dbReference type="InterPro" id="IPR050374">
    <property type="entry name" value="RRT5_SRSF_SR"/>
</dbReference>
<feature type="domain" description="RRM" evidence="4">
    <location>
        <begin position="18"/>
        <end position="101"/>
    </location>
</feature>
<dbReference type="Proteomes" id="UP001497383">
    <property type="component" value="Chromosome 3"/>
</dbReference>
<dbReference type="PROSITE" id="PS50102">
    <property type="entry name" value="RRM"/>
    <property type="match status" value="2"/>
</dbReference>
<dbReference type="SUPFAM" id="SSF54928">
    <property type="entry name" value="RNA-binding domain, RBD"/>
    <property type="match status" value="2"/>
</dbReference>
<feature type="region of interest" description="Disordered" evidence="3">
    <location>
        <begin position="121"/>
        <end position="172"/>
    </location>
</feature>
<dbReference type="InterPro" id="IPR035979">
    <property type="entry name" value="RBD_domain_sf"/>
</dbReference>
<accession>A0ABP0ZJU8</accession>
<dbReference type="EMBL" id="OZ022407">
    <property type="protein sequence ID" value="CAK9438013.1"/>
    <property type="molecule type" value="Genomic_DNA"/>
</dbReference>
<protein>
    <recommendedName>
        <fullName evidence="4">RRM domain-containing protein</fullName>
    </recommendedName>
</protein>
<evidence type="ECO:0000256" key="1">
    <source>
        <dbReference type="ARBA" id="ARBA00022884"/>
    </source>
</evidence>
<organism evidence="5 6">
    <name type="scientific">Lodderomyces beijingensis</name>
    <dbReference type="NCBI Taxonomy" id="1775926"/>
    <lineage>
        <taxon>Eukaryota</taxon>
        <taxon>Fungi</taxon>
        <taxon>Dikarya</taxon>
        <taxon>Ascomycota</taxon>
        <taxon>Saccharomycotina</taxon>
        <taxon>Pichiomycetes</taxon>
        <taxon>Debaryomycetaceae</taxon>
        <taxon>Candida/Lodderomyces clade</taxon>
        <taxon>Lodderomyces</taxon>
    </lineage>
</organism>
<evidence type="ECO:0000256" key="2">
    <source>
        <dbReference type="PROSITE-ProRule" id="PRU00176"/>
    </source>
</evidence>
<dbReference type="PANTHER" id="PTHR23003:SF3">
    <property type="entry name" value="FI21236P1-RELATED"/>
    <property type="match status" value="1"/>
</dbReference>
<dbReference type="Gene3D" id="3.30.70.330">
    <property type="match status" value="2"/>
</dbReference>
<evidence type="ECO:0000313" key="5">
    <source>
        <dbReference type="EMBL" id="CAK9438013.1"/>
    </source>
</evidence>
<proteinExistence type="predicted"/>
<gene>
    <name evidence="5" type="ORF">LODBEIA_P23730</name>
</gene>
<dbReference type="PANTHER" id="PTHR23003">
    <property type="entry name" value="RNA RECOGNITION MOTIF RRM DOMAIN CONTAINING PROTEIN"/>
    <property type="match status" value="1"/>
</dbReference>
<sequence>MSEVSEEVRAATKPVIEERVYVGNVDYKATEEEVKELFKDLKVTEVEIPFKERTRNDETFKLHLGFAFVQFESKEEADKAIAEYNGKRLQRRNIFLKKAVPPPTEEERKVKNEAFKAKREELQKTRKQKKEEAAAAKKQAKEGAAGDNSDAKDESSKSKSPSSKAAPDGEKSKDTVFVTNLEYKVNAKVLSKVFEELKPKWIHVPVRRVHQKTPEGAPKRRPLNKGIAFVKFADEETQKRAVAEFNGKDVKGREMIVDFAVNSKVPEKGTDDTGDEENGENGDANGEDSVATENGN</sequence>
<dbReference type="RefSeq" id="XP_066829311.1">
    <property type="nucleotide sequence ID" value="XM_066972365.1"/>
</dbReference>
<evidence type="ECO:0000256" key="3">
    <source>
        <dbReference type="SAM" id="MobiDB-lite"/>
    </source>
</evidence>
<feature type="compositionally biased region" description="Basic and acidic residues" evidence="3">
    <location>
        <begin position="121"/>
        <end position="141"/>
    </location>
</feature>
<dbReference type="InterPro" id="IPR012677">
    <property type="entry name" value="Nucleotide-bd_a/b_plait_sf"/>
</dbReference>
<evidence type="ECO:0000259" key="4">
    <source>
        <dbReference type="PROSITE" id="PS50102"/>
    </source>
</evidence>
<dbReference type="GeneID" id="92207569"/>
<dbReference type="InterPro" id="IPR000504">
    <property type="entry name" value="RRM_dom"/>
</dbReference>
<feature type="domain" description="RRM" evidence="4">
    <location>
        <begin position="174"/>
        <end position="262"/>
    </location>
</feature>
<feature type="region of interest" description="Disordered" evidence="3">
    <location>
        <begin position="261"/>
        <end position="296"/>
    </location>
</feature>
<name>A0ABP0ZJU8_9ASCO</name>
<dbReference type="SMART" id="SM00360">
    <property type="entry name" value="RRM"/>
    <property type="match status" value="2"/>
</dbReference>
<evidence type="ECO:0000313" key="6">
    <source>
        <dbReference type="Proteomes" id="UP001497383"/>
    </source>
</evidence>
<dbReference type="Pfam" id="PF00076">
    <property type="entry name" value="RRM_1"/>
    <property type="match status" value="2"/>
</dbReference>
<keyword evidence="1 2" id="KW-0694">RNA-binding</keyword>